<evidence type="ECO:0000256" key="1">
    <source>
        <dbReference type="ARBA" id="ARBA00004418"/>
    </source>
</evidence>
<dbReference type="InterPro" id="IPR050490">
    <property type="entry name" value="Bact_solute-bd_prot1"/>
</dbReference>
<dbReference type="InterPro" id="IPR006059">
    <property type="entry name" value="SBP"/>
</dbReference>
<feature type="chain" id="PRO_5045095226" evidence="4">
    <location>
        <begin position="30"/>
        <end position="431"/>
    </location>
</feature>
<proteinExistence type="inferred from homology"/>
<evidence type="ECO:0000256" key="3">
    <source>
        <dbReference type="ARBA" id="ARBA00022764"/>
    </source>
</evidence>
<evidence type="ECO:0000256" key="2">
    <source>
        <dbReference type="ARBA" id="ARBA00008520"/>
    </source>
</evidence>
<evidence type="ECO:0000256" key="4">
    <source>
        <dbReference type="SAM" id="SignalP"/>
    </source>
</evidence>
<comment type="subcellular location">
    <subcellularLocation>
        <location evidence="1">Periplasm</location>
    </subcellularLocation>
</comment>
<keyword evidence="4" id="KW-0732">Signal</keyword>
<comment type="similarity">
    <text evidence="2">Belongs to the bacterial solute-binding protein 1 family.</text>
</comment>
<dbReference type="Pfam" id="PF01547">
    <property type="entry name" value="SBP_bac_1"/>
    <property type="match status" value="1"/>
</dbReference>
<name>A0ABU0M575_9HYPH</name>
<dbReference type="PANTHER" id="PTHR43649">
    <property type="entry name" value="ARABINOSE-BINDING PROTEIN-RELATED"/>
    <property type="match status" value="1"/>
</dbReference>
<evidence type="ECO:0000313" key="6">
    <source>
        <dbReference type="Proteomes" id="UP001223743"/>
    </source>
</evidence>
<sequence length="431" mass="45402">MTAHRMRLAALSAGAGLALAAMVSGPALAEEVTLSFLIDNGPQTVAAAEKVVEAFMAANPDIKVDIETRPGGGDGDNIVKTRLSTGEIGDVFLYNSGSLFQQINPQKYMVDLTAEPWQADIQPAFQNVVTAGGKLYGAPFQTAMGGGVLYNKKLYADLGLQVPKTWAEFMANNEKIKAAGKVPVIQTFKDTWTSQLFVLGDFFNVQAAVPSFAEDYTANKAKFATTPAALKGFEHQAEVFKAGHLNKDFGAATFDDGLRMLASGEGAHYPMLTFALGAIQTANPDAVKDIGFFALPGDDAAKNGLTAWMPPGIYISNESEHVDAAKKLVAFIASKEACDLQTAAVGATGPYLVKSCALPADVPPMVSDLQAYFDKAGAAAPALEFVSPVKGPSLEQITVEVGSGIRSPAEGAALYDEDVKKQAQQLGLPGW</sequence>
<feature type="signal peptide" evidence="4">
    <location>
        <begin position="1"/>
        <end position="29"/>
    </location>
</feature>
<gene>
    <name evidence="5" type="ORF">QO015_001723</name>
</gene>
<comment type="caution">
    <text evidence="5">The sequence shown here is derived from an EMBL/GenBank/DDBJ whole genome shotgun (WGS) entry which is preliminary data.</text>
</comment>
<keyword evidence="6" id="KW-1185">Reference proteome</keyword>
<accession>A0ABU0M575</accession>
<dbReference type="EMBL" id="JAUSWJ010000001">
    <property type="protein sequence ID" value="MDQ0516110.1"/>
    <property type="molecule type" value="Genomic_DNA"/>
</dbReference>
<dbReference type="Proteomes" id="UP001223743">
    <property type="component" value="Unassembled WGS sequence"/>
</dbReference>
<organism evidence="5 6">
    <name type="scientific">Kaistia geumhonensis</name>
    <dbReference type="NCBI Taxonomy" id="410839"/>
    <lineage>
        <taxon>Bacteria</taxon>
        <taxon>Pseudomonadati</taxon>
        <taxon>Pseudomonadota</taxon>
        <taxon>Alphaproteobacteria</taxon>
        <taxon>Hyphomicrobiales</taxon>
        <taxon>Kaistiaceae</taxon>
        <taxon>Kaistia</taxon>
    </lineage>
</organism>
<reference evidence="5 6" key="1">
    <citation type="submission" date="2023-07" db="EMBL/GenBank/DDBJ databases">
        <title>Genomic Encyclopedia of Type Strains, Phase IV (KMG-IV): sequencing the most valuable type-strain genomes for metagenomic binning, comparative biology and taxonomic classification.</title>
        <authorList>
            <person name="Goeker M."/>
        </authorList>
    </citation>
    <scope>NUCLEOTIDE SEQUENCE [LARGE SCALE GENOMIC DNA]</scope>
    <source>
        <strain evidence="5 6">B1-1</strain>
    </source>
</reference>
<protein>
    <submittedName>
        <fullName evidence="5">Raffinose/stachyose/melibiose transport system substrate-binding protein</fullName>
    </submittedName>
</protein>
<dbReference type="SUPFAM" id="SSF53850">
    <property type="entry name" value="Periplasmic binding protein-like II"/>
    <property type="match status" value="1"/>
</dbReference>
<dbReference type="Gene3D" id="3.40.190.10">
    <property type="entry name" value="Periplasmic binding protein-like II"/>
    <property type="match status" value="2"/>
</dbReference>
<evidence type="ECO:0000313" key="5">
    <source>
        <dbReference type="EMBL" id="MDQ0516110.1"/>
    </source>
</evidence>
<keyword evidence="3" id="KW-0574">Periplasm</keyword>